<feature type="signal peptide" evidence="1">
    <location>
        <begin position="1"/>
        <end position="19"/>
    </location>
</feature>
<dbReference type="Gene3D" id="2.60.120.200">
    <property type="match status" value="1"/>
</dbReference>
<accession>A0A0G0MKE4</accession>
<feature type="chain" id="PRO_5002533546" description="Glycoside hydrolase 123-like N-terminal domain-containing protein" evidence="1">
    <location>
        <begin position="20"/>
        <end position="1270"/>
    </location>
</feature>
<evidence type="ECO:0000313" key="3">
    <source>
        <dbReference type="EMBL" id="KKR03598.1"/>
    </source>
</evidence>
<reference evidence="3 4" key="1">
    <citation type="journal article" date="2015" name="Nature">
        <title>rRNA introns, odd ribosomes, and small enigmatic genomes across a large radiation of phyla.</title>
        <authorList>
            <person name="Brown C.T."/>
            <person name="Hug L.A."/>
            <person name="Thomas B.C."/>
            <person name="Sharon I."/>
            <person name="Castelle C.J."/>
            <person name="Singh A."/>
            <person name="Wilkins M.J."/>
            <person name="Williams K.H."/>
            <person name="Banfield J.F."/>
        </authorList>
    </citation>
    <scope>NUCLEOTIDE SEQUENCE [LARGE SCALE GENOMIC DNA]</scope>
</reference>
<dbReference type="Pfam" id="PF19543">
    <property type="entry name" value="GH123_N"/>
    <property type="match status" value="1"/>
</dbReference>
<name>A0A0G0MKE4_9BACT</name>
<evidence type="ECO:0000259" key="2">
    <source>
        <dbReference type="Pfam" id="PF19543"/>
    </source>
</evidence>
<feature type="domain" description="Glycoside hydrolase 123-like N-terminal" evidence="2">
    <location>
        <begin position="621"/>
        <end position="802"/>
    </location>
</feature>
<dbReference type="SUPFAM" id="SSF49344">
    <property type="entry name" value="CBD9-like"/>
    <property type="match status" value="1"/>
</dbReference>
<proteinExistence type="predicted"/>
<dbReference type="AlphaFoldDB" id="A0A0G0MKE4"/>
<dbReference type="InterPro" id="IPR013320">
    <property type="entry name" value="ConA-like_dom_sf"/>
</dbReference>
<dbReference type="Pfam" id="PF13385">
    <property type="entry name" value="Laminin_G_3"/>
    <property type="match status" value="1"/>
</dbReference>
<comment type="caution">
    <text evidence="3">The sequence shown here is derived from an EMBL/GenBank/DDBJ whole genome shotgun (WGS) entry which is preliminary data.</text>
</comment>
<organism evidence="3 4">
    <name type="scientific">Candidatus Uhrbacteria bacterium GW2011_GWF2_39_13</name>
    <dbReference type="NCBI Taxonomy" id="1618995"/>
    <lineage>
        <taxon>Bacteria</taxon>
        <taxon>Candidatus Uhriibacteriota</taxon>
    </lineage>
</organism>
<sequence>MKKIIILSMYFLISSNGFSQTATETLFAESFNNELSEGIEGKALLTGIDFIEEDKKQFLKKSYNANNNIALEKGTVCFWIKPIDWKPDDRKVHIFFEAIGNNSRLLIYKYVGKNNSLGFIFGPLKEIEGKSQWTMANTPIENLQTGTWHFVACSWDQNEIRLYWDGDLKDVAPIKNIPDTPFTSFYVGGRNPEKWTEIGKGITLIDELRIYNVPLPLERIGEEFQKFKDKASRDVEYPIFSVGITKNPPVIDGNIGEKEYFLETTGFLGIWDQRFCSEQSLVYISRSSEKLYIGVRTPVGEKLSANVKNRDDVNVWQDDSIEVHINSRKNNISQFIFNSIGTLYDSKNGDSGWNANINYINKIDNGFWILEMAIPFENLGLLSDEDENNLRFNICRTFASSGAYTSLSPVRRNYGDTVAFSELKFMDKISPMYIKSIGNLSTGYLDFYFQTVATDTTENPLKLRTWITANNQTDTYDGTSHILIKREGIKGNGALTFEALSENSERLFFQKIPFSAQAGNPLKILYFYRLPNSEIIRFGLQQTMLSEAGKYYIVRISFLDKDGKTVFEKEFQPNNFKYELDTDITSIPDGEYAIHINLICPDGRKVYEHIEDFVKYPLCVPWAGNKIGISNKVPSPWTPMETTGNTIYCWGRKYVFDDGIMPSQLISQNESILSGPIRIKAIIDGKEFTDKRKSSLCDEKSPTKIKFHEEGMIGTIAISSDISAEYDGFMWFVINLHTSTPVKVEKLSLNIPFKKSVATLTNLGDFYVKKGTGILPANGISKNLKTEEPVLWVGNEKVGLQWFAENLKNWILKKPESSAGIIPRENDVLLQFNVIDSPTVLEGKTEIAFGLMPTPVKPLSSSWRKLRPSGTGVKRNVAFTIRPVESLITPLFNYIVPAPKNIIKIKDVVNDYKKKGENCLSYSSLAVMSPYCPEFLWQGELWKKVPGARAIQWDNKNIGRENLFVWICPNSPDYRDFYCSITDNAVRELELDGLYFDFGESHMCQNEIHGCGWKDNEGKLCPTFNILGTRELAKRIYILMKTYNPNSLIAYHMSGKIQMPVHSFADILVDGETLTRLVADESSYYNLLPLDTYRAEFMPHQWGVATVILSEFARSAELFKKDMKSFWRSDKAEKPMNHLIGLALIHDSKCFMGDLTRYLQPVRDAQDKFGWDEKVEFLPYWNNSEYLKILSPISTNIVISAFKRDAKLMLVPFNNTDTDNELTIKLDFDMLNIPKSSVVKDTLDGKIYPVNHHIIKVPLKSRAFKILTTE</sequence>
<evidence type="ECO:0000256" key="1">
    <source>
        <dbReference type="SAM" id="SignalP"/>
    </source>
</evidence>
<keyword evidence="1" id="KW-0732">Signal</keyword>
<dbReference type="EMBL" id="LBWG01000025">
    <property type="protein sequence ID" value="KKR03598.1"/>
    <property type="molecule type" value="Genomic_DNA"/>
</dbReference>
<dbReference type="Gene3D" id="2.60.40.1190">
    <property type="match status" value="1"/>
</dbReference>
<protein>
    <recommendedName>
        <fullName evidence="2">Glycoside hydrolase 123-like N-terminal domain-containing protein</fullName>
    </recommendedName>
</protein>
<dbReference type="Proteomes" id="UP000033935">
    <property type="component" value="Unassembled WGS sequence"/>
</dbReference>
<gene>
    <name evidence="3" type="ORF">UT30_C0025G0010</name>
</gene>
<evidence type="ECO:0000313" key="4">
    <source>
        <dbReference type="Proteomes" id="UP000033935"/>
    </source>
</evidence>
<dbReference type="SUPFAM" id="SSF49899">
    <property type="entry name" value="Concanavalin A-like lectins/glucanases"/>
    <property type="match status" value="1"/>
</dbReference>
<dbReference type="InterPro" id="IPR045711">
    <property type="entry name" value="GH123-like_N"/>
</dbReference>